<name>A0A162MW24_9FIRM</name>
<reference evidence="1 2" key="1">
    <citation type="submission" date="2015-12" db="EMBL/GenBank/DDBJ databases">
        <title>Draft genome of Thermovenabulum gondwanense isolated from a red thermophilic microbial mat colonisisng an outflow channel of a bore well.</title>
        <authorList>
            <person name="Patel B.K."/>
        </authorList>
    </citation>
    <scope>NUCLEOTIDE SEQUENCE [LARGE SCALE GENOMIC DNA]</scope>
    <source>
        <strain evidence="1 2">R270</strain>
    </source>
</reference>
<dbReference type="EMBL" id="LOHZ01000019">
    <property type="protein sequence ID" value="KYO67982.1"/>
    <property type="molecule type" value="Genomic_DNA"/>
</dbReference>
<organism evidence="1 2">
    <name type="scientific">Thermovenabulum gondwanense</name>
    <dbReference type="NCBI Taxonomy" id="520767"/>
    <lineage>
        <taxon>Bacteria</taxon>
        <taxon>Bacillati</taxon>
        <taxon>Bacillota</taxon>
        <taxon>Clostridia</taxon>
        <taxon>Thermosediminibacterales</taxon>
        <taxon>Thermosediminibacteraceae</taxon>
        <taxon>Thermovenabulum</taxon>
    </lineage>
</organism>
<sequence length="529" mass="61662">MPKKNCEISSKVDYSLLVKKQIIEFLEGLKGKDYTVKELNRSMKKLFKMGKMVVPVCLSKLKESDEELAPIICYALEYANDYALVSPLMDILIMPGVSDKVKTRILSVLAHYGVDATELPLEYILKDYNRITRVSMMEMLEDINRDYFLIPYILEDLQDFPLESKLNYIYDIGCYRMEKSIPLLEVLAKVDETPVAEEAVKAISKTKTGKALFVLNRLLSQVKDEKVKKIIEREILRLKFSGICESTFERPFKIQQPYKILLTAIDGLGSRALWMVWKHPLLKRKYCSVSFLINISSGIKDCWSVSRLSLKEFKESSKDLSRTTVIAEIDGNYAIKLLEDAIWQNNKSGNPLPYQYYFWQGVIEDSLSTEIAPTPYIPGFNEYDLSEIKLNHNYLIKNFELLNYPLFEDWFFSEPRVYDFAEEYKSKKGFFLKKLTLEKTEKLFFQFTEEIILPRLDILKRMLELSADFLRLLDEKELVKVVLSAILHLDMQPIYYHPLIQRIIIESLKVALTNLKNGFDIRLNPEVFD</sequence>
<dbReference type="Proteomes" id="UP000075737">
    <property type="component" value="Unassembled WGS sequence"/>
</dbReference>
<comment type="caution">
    <text evidence="1">The sequence shown here is derived from an EMBL/GenBank/DDBJ whole genome shotgun (WGS) entry which is preliminary data.</text>
</comment>
<gene>
    <name evidence="1" type="ORF">ATZ99_02920</name>
</gene>
<dbReference type="Gene3D" id="1.25.10.10">
    <property type="entry name" value="Leucine-rich Repeat Variant"/>
    <property type="match status" value="1"/>
</dbReference>
<dbReference type="SUPFAM" id="SSF48371">
    <property type="entry name" value="ARM repeat"/>
    <property type="match status" value="1"/>
</dbReference>
<dbReference type="RefSeq" id="WP_068747472.1">
    <property type="nucleotide sequence ID" value="NZ_LOHZ01000019.1"/>
</dbReference>
<dbReference type="InterPro" id="IPR011989">
    <property type="entry name" value="ARM-like"/>
</dbReference>
<protein>
    <recommendedName>
        <fullName evidence="3">HEAT repeat domain-containing protein</fullName>
    </recommendedName>
</protein>
<evidence type="ECO:0008006" key="3">
    <source>
        <dbReference type="Google" id="ProtNLM"/>
    </source>
</evidence>
<evidence type="ECO:0000313" key="1">
    <source>
        <dbReference type="EMBL" id="KYO67982.1"/>
    </source>
</evidence>
<keyword evidence="2" id="KW-1185">Reference proteome</keyword>
<evidence type="ECO:0000313" key="2">
    <source>
        <dbReference type="Proteomes" id="UP000075737"/>
    </source>
</evidence>
<dbReference type="AlphaFoldDB" id="A0A162MW24"/>
<dbReference type="InterPro" id="IPR016024">
    <property type="entry name" value="ARM-type_fold"/>
</dbReference>
<proteinExistence type="predicted"/>
<dbReference type="STRING" id="520767.ATZ99_02920"/>
<accession>A0A162MW24</accession>
<dbReference type="OrthoDB" id="5390106at2"/>